<dbReference type="Gene3D" id="1.10.520.10">
    <property type="match status" value="1"/>
</dbReference>
<dbReference type="InterPro" id="IPR002016">
    <property type="entry name" value="Haem_peroxidase"/>
</dbReference>
<dbReference type="SUPFAM" id="SSF48113">
    <property type="entry name" value="Heme-dependent peroxidases"/>
    <property type="match status" value="1"/>
</dbReference>
<keyword evidence="7 10" id="KW-0560">Oxidoreductase</keyword>
<comment type="cofactor">
    <cofactor evidence="10">
        <name>heme b</name>
        <dbReference type="ChEBI" id="CHEBI:60344"/>
    </cofactor>
    <text evidence="10">Binds 1 heme b (iron(II)-protoporphyrin IX) group per subunit.</text>
</comment>
<dbReference type="PROSITE" id="PS00435">
    <property type="entry name" value="PEROXIDASE_1"/>
    <property type="match status" value="1"/>
</dbReference>
<comment type="subcellular location">
    <subcellularLocation>
        <location evidence="10">Secreted</location>
    </subcellularLocation>
</comment>
<feature type="transmembrane region" description="Helical" evidence="11">
    <location>
        <begin position="12"/>
        <end position="33"/>
    </location>
</feature>
<reference evidence="14" key="2">
    <citation type="submission" date="2025-08" db="UniProtKB">
        <authorList>
            <consortium name="RefSeq"/>
        </authorList>
    </citation>
    <scope>IDENTIFICATION</scope>
    <source>
        <tissue evidence="14">Leaf</tissue>
    </source>
</reference>
<evidence type="ECO:0000256" key="1">
    <source>
        <dbReference type="ARBA" id="ARBA00000189"/>
    </source>
</evidence>
<comment type="catalytic activity">
    <reaction evidence="1 10">
        <text>2 a phenolic donor + H2O2 = 2 a phenolic radical donor + 2 H2O</text>
        <dbReference type="Rhea" id="RHEA:56136"/>
        <dbReference type="ChEBI" id="CHEBI:15377"/>
        <dbReference type="ChEBI" id="CHEBI:16240"/>
        <dbReference type="ChEBI" id="CHEBI:139520"/>
        <dbReference type="ChEBI" id="CHEBI:139521"/>
        <dbReference type="EC" id="1.11.1.7"/>
    </reaction>
</comment>
<evidence type="ECO:0000256" key="8">
    <source>
        <dbReference type="ARBA" id="ARBA00023004"/>
    </source>
</evidence>
<dbReference type="InterPro" id="IPR019793">
    <property type="entry name" value="Peroxidases_heam-ligand_BS"/>
</dbReference>
<evidence type="ECO:0000256" key="10">
    <source>
        <dbReference type="RuleBase" id="RU362060"/>
    </source>
</evidence>
<dbReference type="PANTHER" id="PTHR31517">
    <property type="match status" value="1"/>
</dbReference>
<evidence type="ECO:0000256" key="4">
    <source>
        <dbReference type="ARBA" id="ARBA00022559"/>
    </source>
</evidence>
<sequence length="367" mass="40498">MYKTSKIQKKNMAFFKVIQHFIVIPSFMVGVSMGTSSRVPVVPGLSYTFYSSTCPGLDFIIRGHLIKVLFSDRTQAAGLLRLHFHDCFVKGCDGSVLMDGSASDPSDKDALPNLTLRSQAFKIINDLRACYGSPCASTLWPSCSCANIITLAARDSVFLIGGPFYLIPLGRRDGLNFATQGETLANLPPPFFNTEQLLSSFATKNLNTTDLVALSGAHTIGIGQCTSFTDRLYPTQDPTMDQTFANNLKRICPTATTNATTNLDIRTPNIFDNKYYVDLVNRQGLFTSDQDLYTDSRTRGIVTSFATNQGLFFEKFIDAMVKMSQLDVLTGSQGEIRSNCSVRNANSNMDLKYLVEVDEEQGKLSQF</sequence>
<accession>A0ABM3QJP2</accession>
<dbReference type="PANTHER" id="PTHR31517:SF48">
    <property type="entry name" value="PEROXIDASE 16-RELATED"/>
    <property type="match status" value="1"/>
</dbReference>
<evidence type="ECO:0000256" key="3">
    <source>
        <dbReference type="ARBA" id="ARBA00012313"/>
    </source>
</evidence>
<dbReference type="InterPro" id="IPR019794">
    <property type="entry name" value="Peroxidases_AS"/>
</dbReference>
<keyword evidence="4 10" id="KW-0575">Peroxidase</keyword>
<evidence type="ECO:0000259" key="12">
    <source>
        <dbReference type="PROSITE" id="PS50873"/>
    </source>
</evidence>
<evidence type="ECO:0000313" key="14">
    <source>
        <dbReference type="RefSeq" id="XP_056683566.1"/>
    </source>
</evidence>
<dbReference type="PROSITE" id="PS00436">
    <property type="entry name" value="PEROXIDASE_2"/>
    <property type="match status" value="1"/>
</dbReference>
<dbReference type="CDD" id="cd00693">
    <property type="entry name" value="secretory_peroxidase"/>
    <property type="match status" value="1"/>
</dbReference>
<evidence type="ECO:0000256" key="2">
    <source>
        <dbReference type="ARBA" id="ARBA00006873"/>
    </source>
</evidence>
<organism evidence="13 14">
    <name type="scientific">Spinacia oleracea</name>
    <name type="common">Spinach</name>
    <dbReference type="NCBI Taxonomy" id="3562"/>
    <lineage>
        <taxon>Eukaryota</taxon>
        <taxon>Viridiplantae</taxon>
        <taxon>Streptophyta</taxon>
        <taxon>Embryophyta</taxon>
        <taxon>Tracheophyta</taxon>
        <taxon>Spermatophyta</taxon>
        <taxon>Magnoliopsida</taxon>
        <taxon>eudicotyledons</taxon>
        <taxon>Gunneridae</taxon>
        <taxon>Pentapetalae</taxon>
        <taxon>Caryophyllales</taxon>
        <taxon>Chenopodiaceae</taxon>
        <taxon>Chenopodioideae</taxon>
        <taxon>Anserineae</taxon>
        <taxon>Spinacia</taxon>
    </lineage>
</organism>
<comment type="similarity">
    <text evidence="2">Belongs to the peroxidase family. Ascorbate peroxidase subfamily.</text>
</comment>
<keyword evidence="11" id="KW-0472">Membrane</keyword>
<keyword evidence="10" id="KW-0106">Calcium</keyword>
<evidence type="ECO:0000313" key="13">
    <source>
        <dbReference type="Proteomes" id="UP000813463"/>
    </source>
</evidence>
<keyword evidence="9" id="KW-1015">Disulfide bond</keyword>
<comment type="similarity">
    <text evidence="10">Belongs to the peroxidase family. Classical plant (class III) peroxidase subfamily.</text>
</comment>
<dbReference type="GeneID" id="110785295"/>
<keyword evidence="11" id="KW-0812">Transmembrane</keyword>
<evidence type="ECO:0000256" key="7">
    <source>
        <dbReference type="ARBA" id="ARBA00023002"/>
    </source>
</evidence>
<comment type="function">
    <text evidence="10">Removal of H(2)O(2), oxidation of toxic reductants, biosynthesis and degradation of lignin, suberization, auxin catabolism, response to environmental stresses such as wounding, pathogen attack and oxidative stress.</text>
</comment>
<evidence type="ECO:0000256" key="6">
    <source>
        <dbReference type="ARBA" id="ARBA00022723"/>
    </source>
</evidence>
<keyword evidence="13" id="KW-1185">Reference proteome</keyword>
<reference evidence="13" key="1">
    <citation type="journal article" date="2021" name="Nat. Commun.">
        <title>Genomic analyses provide insights into spinach domestication and the genetic basis of agronomic traits.</title>
        <authorList>
            <person name="Cai X."/>
            <person name="Sun X."/>
            <person name="Xu C."/>
            <person name="Sun H."/>
            <person name="Wang X."/>
            <person name="Ge C."/>
            <person name="Zhang Z."/>
            <person name="Wang Q."/>
            <person name="Fei Z."/>
            <person name="Jiao C."/>
            <person name="Wang Q."/>
        </authorList>
    </citation>
    <scope>NUCLEOTIDE SEQUENCE [LARGE SCALE GENOMIC DNA]</scope>
    <source>
        <strain evidence="13">cv. Varoflay</strain>
    </source>
</reference>
<keyword evidence="11" id="KW-1133">Transmembrane helix</keyword>
<comment type="cofactor">
    <cofactor evidence="10">
        <name>Ca(2+)</name>
        <dbReference type="ChEBI" id="CHEBI:29108"/>
    </cofactor>
    <text evidence="10">Binds 2 calcium ions per subunit.</text>
</comment>
<gene>
    <name evidence="14" type="primary">LOC110785295</name>
</gene>
<dbReference type="RefSeq" id="XP_056683566.1">
    <property type="nucleotide sequence ID" value="XM_056827588.1"/>
</dbReference>
<dbReference type="EC" id="1.11.1.7" evidence="3 10"/>
<protein>
    <recommendedName>
        <fullName evidence="3 10">Peroxidase</fullName>
        <ecNumber evidence="3 10">1.11.1.7</ecNumber>
    </recommendedName>
</protein>
<dbReference type="Pfam" id="PF00141">
    <property type="entry name" value="peroxidase"/>
    <property type="match status" value="1"/>
</dbReference>
<dbReference type="Gene3D" id="1.10.420.10">
    <property type="entry name" value="Peroxidase, domain 2"/>
    <property type="match status" value="1"/>
</dbReference>
<evidence type="ECO:0000256" key="5">
    <source>
        <dbReference type="ARBA" id="ARBA00022617"/>
    </source>
</evidence>
<evidence type="ECO:0000256" key="11">
    <source>
        <dbReference type="SAM" id="Phobius"/>
    </source>
</evidence>
<keyword evidence="10" id="KW-0376">Hydrogen peroxide</keyword>
<dbReference type="PROSITE" id="PS50873">
    <property type="entry name" value="PEROXIDASE_4"/>
    <property type="match status" value="1"/>
</dbReference>
<name>A0ABM3QJP2_SPIOL</name>
<dbReference type="GO" id="GO:0004601">
    <property type="term" value="F:peroxidase activity"/>
    <property type="evidence" value="ECO:0007669"/>
    <property type="project" value="UniProtKB-KW"/>
</dbReference>
<keyword evidence="6 10" id="KW-0479">Metal-binding</keyword>
<evidence type="ECO:0000256" key="9">
    <source>
        <dbReference type="ARBA" id="ARBA00023157"/>
    </source>
</evidence>
<proteinExistence type="inferred from homology"/>
<dbReference type="InterPro" id="IPR033905">
    <property type="entry name" value="Secretory_peroxidase"/>
</dbReference>
<dbReference type="InterPro" id="IPR010255">
    <property type="entry name" value="Haem_peroxidase_sf"/>
</dbReference>
<dbReference type="PRINTS" id="PR00458">
    <property type="entry name" value="PEROXIDASE"/>
</dbReference>
<keyword evidence="8 10" id="KW-0408">Iron</keyword>
<keyword evidence="5 10" id="KW-0349">Heme</keyword>
<keyword evidence="10" id="KW-0964">Secreted</keyword>
<feature type="domain" description="Plant heme peroxidase family profile" evidence="12">
    <location>
        <begin position="44"/>
        <end position="344"/>
    </location>
</feature>
<dbReference type="Proteomes" id="UP000813463">
    <property type="component" value="Chromosome 4"/>
</dbReference>
<dbReference type="InterPro" id="IPR000823">
    <property type="entry name" value="Peroxidase_pln"/>
</dbReference>
<dbReference type="PRINTS" id="PR00461">
    <property type="entry name" value="PLPEROXIDASE"/>
</dbReference>